<evidence type="ECO:0000313" key="3">
    <source>
        <dbReference type="Proteomes" id="UP000256845"/>
    </source>
</evidence>
<evidence type="ECO:0000313" key="2">
    <source>
        <dbReference type="EMBL" id="RED51287.1"/>
    </source>
</evidence>
<dbReference type="EMBL" id="QRDW01000003">
    <property type="protein sequence ID" value="RED51287.1"/>
    <property type="molecule type" value="Genomic_DNA"/>
</dbReference>
<organism evidence="2 3">
    <name type="scientific">Aestuariispira insulae</name>
    <dbReference type="NCBI Taxonomy" id="1461337"/>
    <lineage>
        <taxon>Bacteria</taxon>
        <taxon>Pseudomonadati</taxon>
        <taxon>Pseudomonadota</taxon>
        <taxon>Alphaproteobacteria</taxon>
        <taxon>Rhodospirillales</taxon>
        <taxon>Kiloniellaceae</taxon>
        <taxon>Aestuariispira</taxon>
    </lineage>
</organism>
<gene>
    <name evidence="2" type="ORF">DFP90_10387</name>
</gene>
<dbReference type="AlphaFoldDB" id="A0A3D9HP72"/>
<keyword evidence="1" id="KW-1133">Transmembrane helix</keyword>
<dbReference type="Proteomes" id="UP000256845">
    <property type="component" value="Unassembled WGS sequence"/>
</dbReference>
<evidence type="ECO:0000256" key="1">
    <source>
        <dbReference type="SAM" id="Phobius"/>
    </source>
</evidence>
<feature type="transmembrane region" description="Helical" evidence="1">
    <location>
        <begin position="12"/>
        <end position="32"/>
    </location>
</feature>
<keyword evidence="1" id="KW-0812">Transmembrane</keyword>
<protein>
    <submittedName>
        <fullName evidence="2">Uncharacterized protein</fullName>
    </submittedName>
</protein>
<comment type="caution">
    <text evidence="2">The sequence shown here is derived from an EMBL/GenBank/DDBJ whole genome shotgun (WGS) entry which is preliminary data.</text>
</comment>
<dbReference type="RefSeq" id="WP_115936191.1">
    <property type="nucleotide sequence ID" value="NZ_QRDW01000003.1"/>
</dbReference>
<reference evidence="2 3" key="1">
    <citation type="submission" date="2018-07" db="EMBL/GenBank/DDBJ databases">
        <title>Genomic Encyclopedia of Type Strains, Phase III (KMG-III): the genomes of soil and plant-associated and newly described type strains.</title>
        <authorList>
            <person name="Whitman W."/>
        </authorList>
    </citation>
    <scope>NUCLEOTIDE SEQUENCE [LARGE SCALE GENOMIC DNA]</scope>
    <source>
        <strain evidence="2 3">CECT 8488</strain>
    </source>
</reference>
<sequence length="71" mass="7780">MFGLKKLKSAQRTACGIAAGLLLWVATMGFMLTDPAMESRNPGVFETSPLFVPDIDPETGERVNKPRFLPL</sequence>
<keyword evidence="3" id="KW-1185">Reference proteome</keyword>
<accession>A0A3D9HP72</accession>
<keyword evidence="1" id="KW-0472">Membrane</keyword>
<name>A0A3D9HP72_9PROT</name>
<proteinExistence type="predicted"/>